<dbReference type="InterPro" id="IPR043502">
    <property type="entry name" value="DNA/RNA_pol_sf"/>
</dbReference>
<dbReference type="SMART" id="SM00355">
    <property type="entry name" value="ZnF_C2H2"/>
    <property type="match status" value="2"/>
</dbReference>
<dbReference type="InterPro" id="IPR012337">
    <property type="entry name" value="RNaseH-like_sf"/>
</dbReference>
<feature type="compositionally biased region" description="Polar residues" evidence="1">
    <location>
        <begin position="1558"/>
        <end position="1573"/>
    </location>
</feature>
<feature type="compositionally biased region" description="Acidic residues" evidence="1">
    <location>
        <begin position="1409"/>
        <end position="1419"/>
    </location>
</feature>
<dbReference type="OMA" id="NINENDC"/>
<dbReference type="PANTHER" id="PTHR35450:SF2">
    <property type="entry name" value="REVERSE TRANSCRIPTASE DOMAIN-CONTAINING PROTEIN"/>
    <property type="match status" value="1"/>
</dbReference>
<feature type="compositionally biased region" description="Polar residues" evidence="1">
    <location>
        <begin position="1908"/>
        <end position="1917"/>
    </location>
</feature>
<feature type="compositionally biased region" description="Basic and acidic residues" evidence="1">
    <location>
        <begin position="1580"/>
        <end position="1591"/>
    </location>
</feature>
<feature type="compositionally biased region" description="Low complexity" evidence="1">
    <location>
        <begin position="54"/>
        <end position="65"/>
    </location>
</feature>
<dbReference type="PANTHER" id="PTHR35450">
    <property type="entry name" value="REVERSE TRANSCRIPTASE DOMAIN-CONTAINING PROTEIN"/>
    <property type="match status" value="1"/>
</dbReference>
<dbReference type="EMBL" id="DS566315">
    <property type="status" value="NOT_ANNOTATED_CDS"/>
    <property type="molecule type" value="Genomic_DNA"/>
</dbReference>
<reference evidence="4" key="2">
    <citation type="submission" date="2015-06" db="UniProtKB">
        <authorList>
            <consortium name="EnsemblProtists"/>
        </authorList>
    </citation>
    <scope>IDENTIFICATION</scope>
    <source>
        <strain evidence="4">Pr102</strain>
    </source>
</reference>
<feature type="region of interest" description="Disordered" evidence="1">
    <location>
        <begin position="1403"/>
        <end position="1591"/>
    </location>
</feature>
<name>H3H5C5_PHYRM</name>
<feature type="region of interest" description="Disordered" evidence="1">
    <location>
        <begin position="1816"/>
        <end position="1836"/>
    </location>
</feature>
<feature type="region of interest" description="Disordered" evidence="1">
    <location>
        <begin position="590"/>
        <end position="622"/>
    </location>
</feature>
<keyword evidence="5" id="KW-1185">Reference proteome</keyword>
<feature type="compositionally biased region" description="Low complexity" evidence="1">
    <location>
        <begin position="1507"/>
        <end position="1529"/>
    </location>
</feature>
<dbReference type="eggNOG" id="KOG1075">
    <property type="taxonomic scope" value="Eukaryota"/>
</dbReference>
<dbReference type="STRING" id="164328.H3H5C5"/>
<feature type="region of interest" description="Disordered" evidence="1">
    <location>
        <begin position="366"/>
        <end position="432"/>
    </location>
</feature>
<dbReference type="Gene3D" id="3.30.420.10">
    <property type="entry name" value="Ribonuclease H-like superfamily/Ribonuclease H"/>
    <property type="match status" value="1"/>
</dbReference>
<dbReference type="SUPFAM" id="SSF53098">
    <property type="entry name" value="Ribonuclease H-like"/>
    <property type="match status" value="1"/>
</dbReference>
<dbReference type="GO" id="GO:0004523">
    <property type="term" value="F:RNA-DNA hybrid ribonuclease activity"/>
    <property type="evidence" value="ECO:0007669"/>
    <property type="project" value="InterPro"/>
</dbReference>
<feature type="compositionally biased region" description="Low complexity" evidence="1">
    <location>
        <begin position="108"/>
        <end position="128"/>
    </location>
</feature>
<dbReference type="InterPro" id="IPR013087">
    <property type="entry name" value="Znf_C2H2_type"/>
</dbReference>
<feature type="region of interest" description="Disordered" evidence="1">
    <location>
        <begin position="34"/>
        <end position="218"/>
    </location>
</feature>
<dbReference type="InParanoid" id="H3H5C5"/>
<dbReference type="SUPFAM" id="SSF56672">
    <property type="entry name" value="DNA/RNA polymerases"/>
    <property type="match status" value="1"/>
</dbReference>
<evidence type="ECO:0000259" key="3">
    <source>
        <dbReference type="PROSITE" id="PS50879"/>
    </source>
</evidence>
<feature type="region of interest" description="Disordered" evidence="1">
    <location>
        <begin position="1040"/>
        <end position="1060"/>
    </location>
</feature>
<dbReference type="VEuPathDB" id="FungiDB:KRP23_3131"/>
<dbReference type="PROSITE" id="PS50879">
    <property type="entry name" value="RNASE_H_1"/>
    <property type="match status" value="1"/>
</dbReference>
<dbReference type="VEuPathDB" id="FungiDB:KRP23_3134"/>
<evidence type="ECO:0000256" key="1">
    <source>
        <dbReference type="SAM" id="MobiDB-lite"/>
    </source>
</evidence>
<dbReference type="CDD" id="cd09279">
    <property type="entry name" value="RNase_HI_like"/>
    <property type="match status" value="1"/>
</dbReference>
<dbReference type="InterPro" id="IPR002156">
    <property type="entry name" value="RNaseH_domain"/>
</dbReference>
<dbReference type="VEuPathDB" id="FungiDB:KRP23_3133"/>
<evidence type="ECO:0000313" key="5">
    <source>
        <dbReference type="Proteomes" id="UP000005238"/>
    </source>
</evidence>
<feature type="compositionally biased region" description="Low complexity" evidence="1">
    <location>
        <begin position="590"/>
        <end position="602"/>
    </location>
</feature>
<proteinExistence type="predicted"/>
<dbReference type="Proteomes" id="UP000005238">
    <property type="component" value="Unassembled WGS sequence"/>
</dbReference>
<dbReference type="HOGENOM" id="CLU_235292_0_0_1"/>
<reference evidence="5" key="1">
    <citation type="journal article" date="2006" name="Science">
        <title>Phytophthora genome sequences uncover evolutionary origins and mechanisms of pathogenesis.</title>
        <authorList>
            <person name="Tyler B.M."/>
            <person name="Tripathy S."/>
            <person name="Zhang X."/>
            <person name="Dehal P."/>
            <person name="Jiang R.H."/>
            <person name="Aerts A."/>
            <person name="Arredondo F.D."/>
            <person name="Baxter L."/>
            <person name="Bensasson D."/>
            <person name="Beynon J.L."/>
            <person name="Chapman J."/>
            <person name="Damasceno C.M."/>
            <person name="Dorrance A.E."/>
            <person name="Dou D."/>
            <person name="Dickerman A.W."/>
            <person name="Dubchak I.L."/>
            <person name="Garbelotto M."/>
            <person name="Gijzen M."/>
            <person name="Gordon S.G."/>
            <person name="Govers F."/>
            <person name="Grunwald N.J."/>
            <person name="Huang W."/>
            <person name="Ivors K.L."/>
            <person name="Jones R.W."/>
            <person name="Kamoun S."/>
            <person name="Krampis K."/>
            <person name="Lamour K.H."/>
            <person name="Lee M.K."/>
            <person name="McDonald W.H."/>
            <person name="Medina M."/>
            <person name="Meijer H.J."/>
            <person name="Nordberg E.K."/>
            <person name="Maclean D.J."/>
            <person name="Ospina-Giraldo M.D."/>
            <person name="Morris P.F."/>
            <person name="Phuntumart V."/>
            <person name="Putnam N.H."/>
            <person name="Rash S."/>
            <person name="Rose J.K."/>
            <person name="Sakihama Y."/>
            <person name="Salamov A.A."/>
            <person name="Savidor A."/>
            <person name="Scheuring C.F."/>
            <person name="Smith B.M."/>
            <person name="Sobral B.W."/>
            <person name="Terry A."/>
            <person name="Torto-Alalibo T.A."/>
            <person name="Win J."/>
            <person name="Xu Z."/>
            <person name="Zhang H."/>
            <person name="Grigoriev I.V."/>
            <person name="Rokhsar D.S."/>
            <person name="Boore J.L."/>
        </authorList>
    </citation>
    <scope>NUCLEOTIDE SEQUENCE [LARGE SCALE GENOMIC DNA]</scope>
    <source>
        <strain evidence="5">Pr102</strain>
    </source>
</reference>
<evidence type="ECO:0008006" key="6">
    <source>
        <dbReference type="Google" id="ProtNLM"/>
    </source>
</evidence>
<feature type="domain" description="Reverse transcriptase" evidence="2">
    <location>
        <begin position="1156"/>
        <end position="1410"/>
    </location>
</feature>
<evidence type="ECO:0000313" key="4">
    <source>
        <dbReference type="EnsemblProtists" id="Phyra85824"/>
    </source>
</evidence>
<feature type="compositionally biased region" description="Low complexity" evidence="1">
    <location>
        <begin position="1483"/>
        <end position="1492"/>
    </location>
</feature>
<protein>
    <recommendedName>
        <fullName evidence="6">RNase H type-1 domain-containing protein</fullName>
    </recommendedName>
</protein>
<feature type="compositionally biased region" description="Basic and acidic residues" evidence="1">
    <location>
        <begin position="978"/>
        <end position="992"/>
    </location>
</feature>
<sequence length="1926" mass="201104">AVGDESGLVGGAVDGWADPLGVRLHTVDPLAPVLALSGPETDPGEPPRAVPLLGTGDASAAATSGTGPGPAAPIAPRPLTRLEAAAGQETPRPASTTSRRFGDPRVDPPSAGDSGRSAGAGGRSAHPSPLGPTIGRMLASQAVRATLPQTEPSQPVRPAAEEAPPSAGRHDGPRRPPAPHARPLAGQGPSPASPPVARAQTPSCEVARPGRASGMLPVPVVPGEALAAATARALAAAYGPSNPEDDDSDDEDAPDDRADAASRRHDPPRDDGPPGRAACMLPAGGSPWTPAAAAAAAAPAPRNSAACAHGPPALESPANVLPSPERAGSMLADQASPPPPPSAPPPSAAAAAAAPLVTAVAAAPATSPVGRAAVEPRARAEPPQEQAPPASARAEPMSGDVVSSDGSSRTTDVSGDGDDGADGAGSSDAAGDVGVVAMDVDQGARRQRPPWQRVGGKRRRLNDVDDEDTRELAELLLEEEDEVGAQAPALRLFAASAHPASVLSVYAHNAQRFVCTLCAYTAASFASLKRHRDSRHRRVSFVDKFSAGCACGTPFGSRLAAARHAQACASLSIPRTVTAPAAAGDLSPTATGANATASAAATSPDLPRPASPELAASPPQTSPFDVAIQADAAEQTAWTRWDPPLTRAAVAARVASRLAVVPAPRWGPPLSRTLVASRIAARLDAQTSRWGPPLPPAMVASRIASRLAAMPAPRWGPPLLRTVIASRIADRLLPPELAADEETKDDDVHMDNAASVDVDEESEVADVVMTDHDGEWLLRFDGACRANPGPGGAGAALFKPSGPVVWACSRYMPSSSATNNTAEYTALLLGARAAADHGATHLRVEGDSTLVIQQVRGIFAARSTRMRALRNQVQSELARVGSFSLHHIDRQDNAHADRLANRALDLRRTVIECGIHCDGVGCTATTTEFVEFVATVELVEPVTAQLAPCRSASTNSSSSSSSRTDTISNPPSPDEALDDLHAVERATPSDRRSIRRARRRVGRVNSAVEQQRLRHHFDTNEKGCVEILLAKARAQRSTTVARTAVGEPNSGAAEDDGTCPIPSERLHRHFTEVNTPGSSFDAMAPVGAPFRAALAHLPAATEASELLTEAPTPDEIEDQLQRAKGTTSPGLDGVGYDVYKAFSTQLLPVLHAAFQCCWQHHRVPQSWKQGIVRLLYKKGPREDPANWRPICLQQVIYKTYAGVLARRFTRWLAANGRHADAQKGFRTVNGCGEHNFLASTLIDHARRSRRELHMVWYDLKNAFGSVPQELLWEVLQRMGVPPAFVEVCQGLYQDAAFTVGNAADGPTDLVRQLVGVFQGCPLSPHLFTAAISPLLHALERLKDTGVRLSADDRPGASAYADDLKIFSGTADGVKRQHALVADFLRWTGMVANPNKCCTMSVQRDGRGLEDDDSDDEDAPDDRAAAASRRHDLPRDDGPPGRAACMLPAGGSPWTPAVAAAAAAPAPRDSAARAHGPPAPEPPAYAAAPPARAGGMLADQDPPPPSPAAAVAAPPAAAVAAEPTAPPADRAAAEHRARADLNQEQDLQVRARAEPTSGEAVSSRSCGRTTTAPRNDTAAPDETKTEESDAEAAKLRCIEAPTPSPHPTELRPDHGLRDSVQAVYAHNAAAFECALCPYAARDLTALAAHRRTAHRGTCFVDHFHSGCTCGIGFQSRAAATKHALACGQSAHVNEAAARDRAMQEPATPALSAQRTEVAPAPTGPLRAAVPAAVAATSSGTAAAGAAHTQSAVPTASGHPHVPPAGCPLQPPPELRIGGKRRRLNNHDDVELAVDLDELMQEAEDELLDELTDAMEPLATNACPTPPAPTTPRTTRWGPRHQAVGAAAIARLVTGEETVPAPPRRRTLPPTALGRRATRTQRGERQRRRAFIDAAAWPDEHPLGAASDSDPATSWTTASRMWGPFEGR</sequence>
<organism evidence="4 5">
    <name type="scientific">Phytophthora ramorum</name>
    <name type="common">Sudden oak death agent</name>
    <dbReference type="NCBI Taxonomy" id="164328"/>
    <lineage>
        <taxon>Eukaryota</taxon>
        <taxon>Sar</taxon>
        <taxon>Stramenopiles</taxon>
        <taxon>Oomycota</taxon>
        <taxon>Peronosporomycetes</taxon>
        <taxon>Peronosporales</taxon>
        <taxon>Peronosporaceae</taxon>
        <taxon>Phytophthora</taxon>
    </lineage>
</organism>
<feature type="compositionally biased region" description="Basic and acidic residues" evidence="1">
    <location>
        <begin position="1420"/>
        <end position="1438"/>
    </location>
</feature>
<feature type="compositionally biased region" description="Pro residues" evidence="1">
    <location>
        <begin position="336"/>
        <end position="347"/>
    </location>
</feature>
<dbReference type="CDD" id="cd01650">
    <property type="entry name" value="RT_nLTR_like"/>
    <property type="match status" value="1"/>
</dbReference>
<dbReference type="InterPro" id="IPR000477">
    <property type="entry name" value="RT_dom"/>
</dbReference>
<feature type="compositionally biased region" description="Low complexity" evidence="1">
    <location>
        <begin position="383"/>
        <end position="414"/>
    </location>
</feature>
<feature type="compositionally biased region" description="Basic and acidic residues" evidence="1">
    <location>
        <begin position="255"/>
        <end position="273"/>
    </location>
</feature>
<feature type="compositionally biased region" description="Basic and acidic residues" evidence="1">
    <location>
        <begin position="1530"/>
        <end position="1552"/>
    </location>
</feature>
<dbReference type="EnsemblProtists" id="Phyra85824">
    <property type="protein sequence ID" value="Phyra85824"/>
    <property type="gene ID" value="Phyra85824"/>
</dbReference>
<dbReference type="GO" id="GO:0003676">
    <property type="term" value="F:nucleic acid binding"/>
    <property type="evidence" value="ECO:0007669"/>
    <property type="project" value="InterPro"/>
</dbReference>
<feature type="domain" description="RNase H type-1" evidence="3">
    <location>
        <begin position="772"/>
        <end position="905"/>
    </location>
</feature>
<dbReference type="PROSITE" id="PS50878">
    <property type="entry name" value="RT_POL"/>
    <property type="match status" value="1"/>
</dbReference>
<feature type="compositionally biased region" description="Acidic residues" evidence="1">
    <location>
        <begin position="243"/>
        <end position="254"/>
    </location>
</feature>
<accession>H3H5C5</accession>
<feature type="region of interest" description="Disordered" evidence="1">
    <location>
        <begin position="1857"/>
        <end position="1926"/>
    </location>
</feature>
<dbReference type="InterPro" id="IPR036397">
    <property type="entry name" value="RNaseH_sf"/>
</dbReference>
<feature type="region of interest" description="Disordered" evidence="1">
    <location>
        <begin position="948"/>
        <end position="1001"/>
    </location>
</feature>
<dbReference type="Pfam" id="PF13456">
    <property type="entry name" value="RVT_3"/>
    <property type="match status" value="1"/>
</dbReference>
<evidence type="ECO:0000259" key="2">
    <source>
        <dbReference type="PROSITE" id="PS50878"/>
    </source>
</evidence>
<feature type="compositionally biased region" description="Low complexity" evidence="1">
    <location>
        <begin position="1455"/>
        <end position="1475"/>
    </location>
</feature>
<feature type="compositionally biased region" description="Low complexity" evidence="1">
    <location>
        <begin position="951"/>
        <end position="968"/>
    </location>
</feature>
<dbReference type="Pfam" id="PF00078">
    <property type="entry name" value="RVT_1"/>
    <property type="match status" value="1"/>
</dbReference>
<feature type="region of interest" description="Disordered" evidence="1">
    <location>
        <begin position="236"/>
        <end position="353"/>
    </location>
</feature>
<feature type="compositionally biased region" description="Low complexity" evidence="1">
    <location>
        <begin position="282"/>
        <end position="308"/>
    </location>
</feature>